<sequence>MHFKTNDKILPIGREVLEFGLRKRLGNGLNTLVLQDPWIPGVQPDELRRSCQSIDPSCRVIDFISESWQWNRTELFRFFPAQIASLICGIPIGGPLVIDSWFWHPDPGGSFSVRSGYKELRSRKLSDISTSNQPSQLNQRGLDVASACPICFSEDELVFHALLGCENLGNLWANSEIPFVGESSGEMQFAEWFDFALHHWSSDQFHLFAFICYLVWNCRNEVRLKLNTLPLSQLLPKAKDMWKEVSEAVSRPATSWICDLRSVKWKAPPIHFMKLNIDASLCGVVAGSGCVFRNESGRVLAAKAARIPVMASVAELEAMAVLQGLQMAKDLGILKVFVEGDNQWVMGKLCSPHGCLSPIGSIFDCIRSFCSHFSVVQFGWVPREANKVAHKLAQVGCTLELDHVWLEDSPAVIAAELACDG</sequence>
<accession>A0A834TAA9</accession>
<evidence type="ECO:0000259" key="1">
    <source>
        <dbReference type="Pfam" id="PF13456"/>
    </source>
</evidence>
<dbReference type="SUPFAM" id="SSF53098">
    <property type="entry name" value="Ribonuclease H-like"/>
    <property type="match status" value="1"/>
</dbReference>
<proteinExistence type="predicted"/>
<dbReference type="Gene3D" id="3.30.420.10">
    <property type="entry name" value="Ribonuclease H-like superfamily/Ribonuclease H"/>
    <property type="match status" value="1"/>
</dbReference>
<dbReference type="GO" id="GO:0003964">
    <property type="term" value="F:RNA-directed DNA polymerase activity"/>
    <property type="evidence" value="ECO:0007669"/>
    <property type="project" value="UniProtKB-KW"/>
</dbReference>
<keyword evidence="2" id="KW-0695">RNA-directed DNA polymerase</keyword>
<dbReference type="GO" id="GO:0003676">
    <property type="term" value="F:nucleic acid binding"/>
    <property type="evidence" value="ECO:0007669"/>
    <property type="project" value="InterPro"/>
</dbReference>
<keyword evidence="2" id="KW-0548">Nucleotidyltransferase</keyword>
<dbReference type="InterPro" id="IPR012337">
    <property type="entry name" value="RNaseH-like_sf"/>
</dbReference>
<dbReference type="InterPro" id="IPR002156">
    <property type="entry name" value="RNaseH_domain"/>
</dbReference>
<protein>
    <submittedName>
        <fullName evidence="2">Putative ribonuclease H-like domain, reverse transcriptase zinc-binding domain-containing protein</fullName>
    </submittedName>
</protein>
<dbReference type="AlphaFoldDB" id="A0A834TAA9"/>
<keyword evidence="3" id="KW-1185">Reference proteome</keyword>
<reference evidence="2" key="1">
    <citation type="submission" date="2020-09" db="EMBL/GenBank/DDBJ databases">
        <title>Genome-Enabled Discovery of Anthraquinone Biosynthesis in Senna tora.</title>
        <authorList>
            <person name="Kang S.-H."/>
            <person name="Pandey R.P."/>
            <person name="Lee C.-M."/>
            <person name="Sim J.-S."/>
            <person name="Jeong J.-T."/>
            <person name="Choi B.-S."/>
            <person name="Jung M."/>
            <person name="Ginzburg D."/>
            <person name="Zhao K."/>
            <person name="Won S.Y."/>
            <person name="Oh T.-J."/>
            <person name="Yu Y."/>
            <person name="Kim N.-H."/>
            <person name="Lee O.R."/>
            <person name="Lee T.-H."/>
            <person name="Bashyal P."/>
            <person name="Kim T.-S."/>
            <person name="Lee W.-H."/>
            <person name="Kawkins C."/>
            <person name="Kim C.-K."/>
            <person name="Kim J.S."/>
            <person name="Ahn B.O."/>
            <person name="Rhee S.Y."/>
            <person name="Sohng J.K."/>
        </authorList>
    </citation>
    <scope>NUCLEOTIDE SEQUENCE</scope>
    <source>
        <tissue evidence="2">Leaf</tissue>
    </source>
</reference>
<dbReference type="InterPro" id="IPR044730">
    <property type="entry name" value="RNase_H-like_dom_plant"/>
</dbReference>
<dbReference type="PANTHER" id="PTHR47074">
    <property type="entry name" value="BNAC02G40300D PROTEIN"/>
    <property type="match status" value="1"/>
</dbReference>
<evidence type="ECO:0000313" key="2">
    <source>
        <dbReference type="EMBL" id="KAF7817675.1"/>
    </source>
</evidence>
<comment type="caution">
    <text evidence="2">The sequence shown here is derived from an EMBL/GenBank/DDBJ whole genome shotgun (WGS) entry which is preliminary data.</text>
</comment>
<dbReference type="Pfam" id="PF13456">
    <property type="entry name" value="RVT_3"/>
    <property type="match status" value="1"/>
</dbReference>
<dbReference type="PANTHER" id="PTHR47074:SF11">
    <property type="entry name" value="REVERSE TRANSCRIPTASE-LIKE PROTEIN"/>
    <property type="match status" value="1"/>
</dbReference>
<feature type="domain" description="RNase H type-1" evidence="1">
    <location>
        <begin position="285"/>
        <end position="394"/>
    </location>
</feature>
<dbReference type="OrthoDB" id="1426615at2759"/>
<dbReference type="InterPro" id="IPR052929">
    <property type="entry name" value="RNase_H-like_EbsB-rel"/>
</dbReference>
<dbReference type="Proteomes" id="UP000634136">
    <property type="component" value="Unassembled WGS sequence"/>
</dbReference>
<gene>
    <name evidence="2" type="ORF">G2W53_031644</name>
</gene>
<organism evidence="2 3">
    <name type="scientific">Senna tora</name>
    <dbReference type="NCBI Taxonomy" id="362788"/>
    <lineage>
        <taxon>Eukaryota</taxon>
        <taxon>Viridiplantae</taxon>
        <taxon>Streptophyta</taxon>
        <taxon>Embryophyta</taxon>
        <taxon>Tracheophyta</taxon>
        <taxon>Spermatophyta</taxon>
        <taxon>Magnoliopsida</taxon>
        <taxon>eudicotyledons</taxon>
        <taxon>Gunneridae</taxon>
        <taxon>Pentapetalae</taxon>
        <taxon>rosids</taxon>
        <taxon>fabids</taxon>
        <taxon>Fabales</taxon>
        <taxon>Fabaceae</taxon>
        <taxon>Caesalpinioideae</taxon>
        <taxon>Cassia clade</taxon>
        <taxon>Senna</taxon>
    </lineage>
</organism>
<dbReference type="InterPro" id="IPR036397">
    <property type="entry name" value="RNaseH_sf"/>
</dbReference>
<dbReference type="CDD" id="cd06222">
    <property type="entry name" value="RNase_H_like"/>
    <property type="match status" value="1"/>
</dbReference>
<dbReference type="EMBL" id="JAAIUW010000009">
    <property type="protein sequence ID" value="KAF7817675.1"/>
    <property type="molecule type" value="Genomic_DNA"/>
</dbReference>
<evidence type="ECO:0000313" key="3">
    <source>
        <dbReference type="Proteomes" id="UP000634136"/>
    </source>
</evidence>
<keyword evidence="2" id="KW-0808">Transferase</keyword>
<name>A0A834TAA9_9FABA</name>
<dbReference type="GO" id="GO:0004523">
    <property type="term" value="F:RNA-DNA hybrid ribonuclease activity"/>
    <property type="evidence" value="ECO:0007669"/>
    <property type="project" value="InterPro"/>
</dbReference>